<protein>
    <submittedName>
        <fullName evidence="8">TldD/PmbA family protein</fullName>
    </submittedName>
</protein>
<comment type="similarity">
    <text evidence="1">Belongs to the peptidase U62 family.</text>
</comment>
<keyword evidence="4" id="KW-0482">Metalloprotease</keyword>
<gene>
    <name evidence="8" type="ORF">FJY68_01710</name>
</gene>
<dbReference type="GO" id="GO:0005829">
    <property type="term" value="C:cytosol"/>
    <property type="evidence" value="ECO:0007669"/>
    <property type="project" value="TreeGrafter"/>
</dbReference>
<reference evidence="8" key="1">
    <citation type="submission" date="2019-03" db="EMBL/GenBank/DDBJ databases">
        <title>Lake Tanganyika Metagenome-Assembled Genomes (MAGs).</title>
        <authorList>
            <person name="Tran P."/>
        </authorList>
    </citation>
    <scope>NUCLEOTIDE SEQUENCE</scope>
    <source>
        <strain evidence="8">K_DeepCast_150m_m2_040</strain>
    </source>
</reference>
<dbReference type="PANTHER" id="PTHR30624">
    <property type="entry name" value="UNCHARACTERIZED PROTEIN TLDD AND PMBA"/>
    <property type="match status" value="1"/>
</dbReference>
<keyword evidence="3" id="KW-0378">Hydrolase</keyword>
<comment type="caution">
    <text evidence="8">The sequence shown here is derived from an EMBL/GenBank/DDBJ whole genome shotgun (WGS) entry which is preliminary data.</text>
</comment>
<feature type="domain" description="Metalloprotease TldD/E N-terminal" evidence="5">
    <location>
        <begin position="17"/>
        <end position="79"/>
    </location>
</feature>
<dbReference type="InterPro" id="IPR025502">
    <property type="entry name" value="TldD"/>
</dbReference>
<evidence type="ECO:0000259" key="5">
    <source>
        <dbReference type="Pfam" id="PF01523"/>
    </source>
</evidence>
<keyword evidence="2" id="KW-0645">Protease</keyword>
<dbReference type="Pfam" id="PF19290">
    <property type="entry name" value="PmbA_TldD_2nd"/>
    <property type="match status" value="1"/>
</dbReference>
<sequence>MFDRLDKMLGLVRADYADLRYELARATSIDFSGRELTGLSASSTDGFVWRVLKNGGWSQVSFTKPEDAERAARSAVENADLLARGGARPVRLAPVPPARDEVHPGLNEDPRTVPAEEKLDLLRKYNDIALDNSRVATTQAAYWDLTRDKYFVSTEGARLREELITTRILGSIVTKEGSLTQTVRFGFGGSDGLARLRGREAEMADRVRICVDLLKAESVKAGEYRAVLDQSLAGVFTHEAFGHFSEADIIEDSPTMREKMRIGAQLGSAVLSITDDPTRPGQLGFYRYDDEGVAVRPVALMKDGVLSGRLHSRRTATEFGEPVSGHCVAEDYRYEPIIRMGCIYIEPRDQTRDGLLARLGDGLYLCNHMGGQTTGENFTFGAQFGFEVKNGKPGRMLRDINISGNLYATLKNISAVGNDLTLREVGGCGKGQTNPRSCNGAPHVLVESLVVGGR</sequence>
<dbReference type="SUPFAM" id="SSF111283">
    <property type="entry name" value="Putative modulator of DNA gyrase, PmbA/TldD"/>
    <property type="match status" value="1"/>
</dbReference>
<dbReference type="InterPro" id="IPR036059">
    <property type="entry name" value="TldD/PmbA_sf"/>
</dbReference>
<evidence type="ECO:0000256" key="4">
    <source>
        <dbReference type="ARBA" id="ARBA00023049"/>
    </source>
</evidence>
<evidence type="ECO:0000256" key="3">
    <source>
        <dbReference type="ARBA" id="ARBA00022801"/>
    </source>
</evidence>
<evidence type="ECO:0000313" key="8">
    <source>
        <dbReference type="EMBL" id="MBM3330551.1"/>
    </source>
</evidence>
<organism evidence="8 9">
    <name type="scientific">candidate division WOR-3 bacterium</name>
    <dbReference type="NCBI Taxonomy" id="2052148"/>
    <lineage>
        <taxon>Bacteria</taxon>
        <taxon>Bacteria division WOR-3</taxon>
    </lineage>
</organism>
<accession>A0A938BNV8</accession>
<dbReference type="PANTHER" id="PTHR30624:SF0">
    <property type="entry name" value="METALLOPROTEASE SLR0863"/>
    <property type="match status" value="1"/>
</dbReference>
<dbReference type="Gene3D" id="3.30.2290.10">
    <property type="entry name" value="PmbA/TldD superfamily"/>
    <property type="match status" value="1"/>
</dbReference>
<name>A0A938BNV8_UNCW3</name>
<dbReference type="AlphaFoldDB" id="A0A938BNV8"/>
<dbReference type="Pfam" id="PF01523">
    <property type="entry name" value="PmbA_TldD_1st"/>
    <property type="match status" value="1"/>
</dbReference>
<evidence type="ECO:0000259" key="7">
    <source>
        <dbReference type="Pfam" id="PF19290"/>
    </source>
</evidence>
<dbReference type="GO" id="GO:0006508">
    <property type="term" value="P:proteolysis"/>
    <property type="evidence" value="ECO:0007669"/>
    <property type="project" value="UniProtKB-KW"/>
</dbReference>
<dbReference type="InterPro" id="IPR002510">
    <property type="entry name" value="Metalloprtase-TldD/E_N"/>
</dbReference>
<dbReference type="InterPro" id="IPR051463">
    <property type="entry name" value="Peptidase_U62_metallo"/>
</dbReference>
<proteinExistence type="inferred from homology"/>
<evidence type="ECO:0000256" key="1">
    <source>
        <dbReference type="ARBA" id="ARBA00005836"/>
    </source>
</evidence>
<feature type="domain" description="Metalloprotease TldD/E C-terminal" evidence="6">
    <location>
        <begin position="222"/>
        <end position="453"/>
    </location>
</feature>
<dbReference type="PIRSF" id="PIRSF004919">
    <property type="entry name" value="TldD"/>
    <property type="match status" value="1"/>
</dbReference>
<evidence type="ECO:0000259" key="6">
    <source>
        <dbReference type="Pfam" id="PF19289"/>
    </source>
</evidence>
<dbReference type="InterPro" id="IPR045570">
    <property type="entry name" value="Metalloprtase-TldD/E_cen_dom"/>
</dbReference>
<evidence type="ECO:0000256" key="2">
    <source>
        <dbReference type="ARBA" id="ARBA00022670"/>
    </source>
</evidence>
<dbReference type="Pfam" id="PF19289">
    <property type="entry name" value="PmbA_TldD_3rd"/>
    <property type="match status" value="1"/>
</dbReference>
<dbReference type="InterPro" id="IPR035068">
    <property type="entry name" value="TldD/PmbA_N"/>
</dbReference>
<evidence type="ECO:0000313" key="9">
    <source>
        <dbReference type="Proteomes" id="UP000779900"/>
    </source>
</evidence>
<feature type="domain" description="Metalloprotease TldD/E central" evidence="7">
    <location>
        <begin position="108"/>
        <end position="193"/>
    </location>
</feature>
<dbReference type="GO" id="GO:0008237">
    <property type="term" value="F:metallopeptidase activity"/>
    <property type="evidence" value="ECO:0007669"/>
    <property type="project" value="UniProtKB-KW"/>
</dbReference>
<dbReference type="EMBL" id="VGIR01000005">
    <property type="protein sequence ID" value="MBM3330551.1"/>
    <property type="molecule type" value="Genomic_DNA"/>
</dbReference>
<dbReference type="InterPro" id="IPR045569">
    <property type="entry name" value="Metalloprtase-TldD/E_C"/>
</dbReference>
<dbReference type="Proteomes" id="UP000779900">
    <property type="component" value="Unassembled WGS sequence"/>
</dbReference>